<protein>
    <submittedName>
        <fullName evidence="2">Uncharacterized protein</fullName>
    </submittedName>
</protein>
<accession>A0A7Z2VV34</accession>
<feature type="transmembrane region" description="Helical" evidence="1">
    <location>
        <begin position="37"/>
        <end position="61"/>
    </location>
</feature>
<feature type="transmembrane region" description="Helical" evidence="1">
    <location>
        <begin position="67"/>
        <end position="85"/>
    </location>
</feature>
<dbReference type="EMBL" id="CP051685">
    <property type="protein sequence ID" value="QJD99836.1"/>
    <property type="molecule type" value="Genomic_DNA"/>
</dbReference>
<keyword evidence="1" id="KW-0472">Membrane</keyword>
<gene>
    <name evidence="2" type="ORF">HH212_07205</name>
</gene>
<sequence>MVDGSLAVAGTKTSTNTTVKTALAQKLAMPTKRTESWIFYGLFFGVGFAWLGGAIVGFLGVAIFNSAVGAIFAIIAGTCIFLHCMKHYRDCARRNAKYNKLDYQNEKAQWDLGFYCHRCENVFVPKIKINHV</sequence>
<reference evidence="2 3" key="1">
    <citation type="submission" date="2020-04" db="EMBL/GenBank/DDBJ databases">
        <title>Genome sequencing of novel species.</title>
        <authorList>
            <person name="Heo J."/>
            <person name="Kim S.-J."/>
            <person name="Kim J.-S."/>
            <person name="Hong S.-B."/>
            <person name="Kwon S.-W."/>
        </authorList>
    </citation>
    <scope>NUCLEOTIDE SEQUENCE [LARGE SCALE GENOMIC DNA]</scope>
    <source>
        <strain evidence="2 3">GN2-R2</strain>
    </source>
</reference>
<dbReference type="Proteomes" id="UP000502415">
    <property type="component" value="Chromosome"/>
</dbReference>
<dbReference type="KEGG" id="mfy:HH212_07205"/>
<proteinExistence type="predicted"/>
<evidence type="ECO:0000256" key="1">
    <source>
        <dbReference type="SAM" id="Phobius"/>
    </source>
</evidence>
<keyword evidence="1" id="KW-0812">Transmembrane</keyword>
<keyword evidence="3" id="KW-1185">Reference proteome</keyword>
<evidence type="ECO:0000313" key="2">
    <source>
        <dbReference type="EMBL" id="QJD99836.1"/>
    </source>
</evidence>
<name>A0A7Z2VV34_9BURK</name>
<dbReference type="AlphaFoldDB" id="A0A7Z2VV34"/>
<organism evidence="2 3">
    <name type="scientific">Massilia forsythiae</name>
    <dbReference type="NCBI Taxonomy" id="2728020"/>
    <lineage>
        <taxon>Bacteria</taxon>
        <taxon>Pseudomonadati</taxon>
        <taxon>Pseudomonadota</taxon>
        <taxon>Betaproteobacteria</taxon>
        <taxon>Burkholderiales</taxon>
        <taxon>Oxalobacteraceae</taxon>
        <taxon>Telluria group</taxon>
        <taxon>Massilia</taxon>
    </lineage>
</organism>
<dbReference type="RefSeq" id="WP_169434785.1">
    <property type="nucleotide sequence ID" value="NZ_CP051685.1"/>
</dbReference>
<keyword evidence="1" id="KW-1133">Transmembrane helix</keyword>
<evidence type="ECO:0000313" key="3">
    <source>
        <dbReference type="Proteomes" id="UP000502415"/>
    </source>
</evidence>